<evidence type="ECO:0000313" key="1">
    <source>
        <dbReference type="EMBL" id="EIW82025.1"/>
    </source>
</evidence>
<dbReference type="AlphaFoldDB" id="A0A5M3MTM8"/>
<proteinExistence type="predicted"/>
<protein>
    <submittedName>
        <fullName evidence="1">Uncharacterized protein</fullName>
    </submittedName>
</protein>
<dbReference type="Proteomes" id="UP000053558">
    <property type="component" value="Unassembled WGS sequence"/>
</dbReference>
<organism evidence="1 2">
    <name type="scientific">Coniophora puteana (strain RWD-64-598)</name>
    <name type="common">Brown rot fungus</name>
    <dbReference type="NCBI Taxonomy" id="741705"/>
    <lineage>
        <taxon>Eukaryota</taxon>
        <taxon>Fungi</taxon>
        <taxon>Dikarya</taxon>
        <taxon>Basidiomycota</taxon>
        <taxon>Agaricomycotina</taxon>
        <taxon>Agaricomycetes</taxon>
        <taxon>Agaricomycetidae</taxon>
        <taxon>Boletales</taxon>
        <taxon>Coniophorineae</taxon>
        <taxon>Coniophoraceae</taxon>
        <taxon>Coniophora</taxon>
    </lineage>
</organism>
<dbReference type="EMBL" id="JH711577">
    <property type="protein sequence ID" value="EIW82025.1"/>
    <property type="molecule type" value="Genomic_DNA"/>
</dbReference>
<dbReference type="RefSeq" id="XP_007767499.1">
    <property type="nucleotide sequence ID" value="XM_007769309.1"/>
</dbReference>
<comment type="caution">
    <text evidence="1">The sequence shown here is derived from an EMBL/GenBank/DDBJ whole genome shotgun (WGS) entry which is preliminary data.</text>
</comment>
<name>A0A5M3MTM8_CONPW</name>
<accession>A0A5M3MTM8</accession>
<dbReference type="GeneID" id="19209036"/>
<keyword evidence="2" id="KW-1185">Reference proteome</keyword>
<evidence type="ECO:0000313" key="2">
    <source>
        <dbReference type="Proteomes" id="UP000053558"/>
    </source>
</evidence>
<gene>
    <name evidence="1" type="ORF">CONPUDRAFT_72360</name>
</gene>
<reference evidence="2" key="1">
    <citation type="journal article" date="2012" name="Science">
        <title>The Paleozoic origin of enzymatic lignin decomposition reconstructed from 31 fungal genomes.</title>
        <authorList>
            <person name="Floudas D."/>
            <person name="Binder M."/>
            <person name="Riley R."/>
            <person name="Barry K."/>
            <person name="Blanchette R.A."/>
            <person name="Henrissat B."/>
            <person name="Martinez A.T."/>
            <person name="Otillar R."/>
            <person name="Spatafora J.W."/>
            <person name="Yadav J.S."/>
            <person name="Aerts A."/>
            <person name="Benoit I."/>
            <person name="Boyd A."/>
            <person name="Carlson A."/>
            <person name="Copeland A."/>
            <person name="Coutinho P.M."/>
            <person name="de Vries R.P."/>
            <person name="Ferreira P."/>
            <person name="Findley K."/>
            <person name="Foster B."/>
            <person name="Gaskell J."/>
            <person name="Glotzer D."/>
            <person name="Gorecki P."/>
            <person name="Heitman J."/>
            <person name="Hesse C."/>
            <person name="Hori C."/>
            <person name="Igarashi K."/>
            <person name="Jurgens J.A."/>
            <person name="Kallen N."/>
            <person name="Kersten P."/>
            <person name="Kohler A."/>
            <person name="Kuees U."/>
            <person name="Kumar T.K.A."/>
            <person name="Kuo A."/>
            <person name="LaButti K."/>
            <person name="Larrondo L.F."/>
            <person name="Lindquist E."/>
            <person name="Ling A."/>
            <person name="Lombard V."/>
            <person name="Lucas S."/>
            <person name="Lundell T."/>
            <person name="Martin R."/>
            <person name="McLaughlin D.J."/>
            <person name="Morgenstern I."/>
            <person name="Morin E."/>
            <person name="Murat C."/>
            <person name="Nagy L.G."/>
            <person name="Nolan M."/>
            <person name="Ohm R.A."/>
            <person name="Patyshakuliyeva A."/>
            <person name="Rokas A."/>
            <person name="Ruiz-Duenas F.J."/>
            <person name="Sabat G."/>
            <person name="Salamov A."/>
            <person name="Samejima M."/>
            <person name="Schmutz J."/>
            <person name="Slot J.C."/>
            <person name="St John F."/>
            <person name="Stenlid J."/>
            <person name="Sun H."/>
            <person name="Sun S."/>
            <person name="Syed K."/>
            <person name="Tsang A."/>
            <person name="Wiebenga A."/>
            <person name="Young D."/>
            <person name="Pisabarro A."/>
            <person name="Eastwood D.C."/>
            <person name="Martin F."/>
            <person name="Cullen D."/>
            <person name="Grigoriev I.V."/>
            <person name="Hibbett D.S."/>
        </authorList>
    </citation>
    <scope>NUCLEOTIDE SEQUENCE [LARGE SCALE GENOMIC DNA]</scope>
    <source>
        <strain evidence="2">RWD-64-598 SS2</strain>
    </source>
</reference>
<sequence>MYPGRRVLLQILPPPWHKQDVAVLKALTHNVKEHIKLKLNGKPGSMHKDNGAAATGVLGRLDTLALVYQLVGLVVRQLPLHVTMGPATVNASWTKEEMLEEAAKMVESELWTLLEKNIMDHVIGPLECRSTDR</sequence>
<dbReference type="KEGG" id="cput:CONPUDRAFT_72360"/>